<dbReference type="Gene3D" id="3.30.1380.10">
    <property type="match status" value="1"/>
</dbReference>
<dbReference type="InterPro" id="IPR009045">
    <property type="entry name" value="Zn_M74/Hedgehog-like"/>
</dbReference>
<comment type="caution">
    <text evidence="2">The sequence shown here is derived from an EMBL/GenBank/DDBJ whole genome shotgun (WGS) entry which is preliminary data.</text>
</comment>
<dbReference type="Pfam" id="PF13539">
    <property type="entry name" value="Peptidase_M15_4"/>
    <property type="match status" value="1"/>
</dbReference>
<sequence>MKRFLKLIIKFFERIFNMGRKEIIYKSLDLLVPEMREKAIQILNLIRYHNLPFKLFETYRTTKRQQKLFKKGHSKCDGIKKLSKHQLGKAVDFVYWDETLKKFRWDKEIEYWYKILGLLVTHQVPDIIWGGNWKTFKDLPHFELKE</sequence>
<protein>
    <submittedName>
        <fullName evidence="2">M15 family peptidase</fullName>
    </submittedName>
</protein>
<dbReference type="SUPFAM" id="SSF55166">
    <property type="entry name" value="Hedgehog/DD-peptidase"/>
    <property type="match status" value="1"/>
</dbReference>
<proteinExistence type="predicted"/>
<organism evidence="2">
    <name type="scientific">Desulfofervidus auxilii</name>
    <dbReference type="NCBI Taxonomy" id="1621989"/>
    <lineage>
        <taxon>Bacteria</taxon>
        <taxon>Pseudomonadati</taxon>
        <taxon>Thermodesulfobacteriota</taxon>
        <taxon>Candidatus Desulfofervidia</taxon>
        <taxon>Candidatus Desulfofervidales</taxon>
        <taxon>Candidatus Desulfofervidaceae</taxon>
        <taxon>Candidatus Desulfofervidus</taxon>
    </lineage>
</organism>
<dbReference type="InterPro" id="IPR039561">
    <property type="entry name" value="Peptidase_M15C"/>
</dbReference>
<evidence type="ECO:0000259" key="1">
    <source>
        <dbReference type="Pfam" id="PF13539"/>
    </source>
</evidence>
<feature type="domain" description="Peptidase M15C" evidence="1">
    <location>
        <begin position="80"/>
        <end position="144"/>
    </location>
</feature>
<evidence type="ECO:0000313" key="2">
    <source>
        <dbReference type="EMBL" id="HDD44703.1"/>
    </source>
</evidence>
<dbReference type="CDD" id="cd14845">
    <property type="entry name" value="L-Ala-D-Glu_peptidase_like"/>
    <property type="match status" value="1"/>
</dbReference>
<dbReference type="AlphaFoldDB" id="A0A7C0U3E7"/>
<dbReference type="Proteomes" id="UP000886289">
    <property type="component" value="Unassembled WGS sequence"/>
</dbReference>
<dbReference type="GO" id="GO:0008233">
    <property type="term" value="F:peptidase activity"/>
    <property type="evidence" value="ECO:0007669"/>
    <property type="project" value="InterPro"/>
</dbReference>
<dbReference type="EMBL" id="DRBS01000282">
    <property type="protein sequence ID" value="HDD44703.1"/>
    <property type="molecule type" value="Genomic_DNA"/>
</dbReference>
<accession>A0A7C0U3E7</accession>
<reference evidence="2" key="1">
    <citation type="journal article" date="2020" name="mSystems">
        <title>Genome- and Community-Level Interaction Insights into Carbon Utilization and Element Cycling Functions of Hydrothermarchaeota in Hydrothermal Sediment.</title>
        <authorList>
            <person name="Zhou Z."/>
            <person name="Liu Y."/>
            <person name="Xu W."/>
            <person name="Pan J."/>
            <person name="Luo Z.H."/>
            <person name="Li M."/>
        </authorList>
    </citation>
    <scope>NUCLEOTIDE SEQUENCE [LARGE SCALE GENOMIC DNA]</scope>
    <source>
        <strain evidence="2">HyVt-233</strain>
    </source>
</reference>
<name>A0A7C0U3E7_DESA2</name>
<gene>
    <name evidence="2" type="ORF">ENG63_07580</name>
</gene>